<reference evidence="4 5" key="1">
    <citation type="submission" date="2024-09" db="EMBL/GenBank/DDBJ databases">
        <authorList>
            <person name="Sun Q."/>
            <person name="Mori K."/>
        </authorList>
    </citation>
    <scope>NUCLEOTIDE SEQUENCE [LARGE SCALE GENOMIC DNA]</scope>
    <source>
        <strain evidence="4 5">TISTR 1856</strain>
    </source>
</reference>
<evidence type="ECO:0000256" key="2">
    <source>
        <dbReference type="ARBA" id="ARBA00023315"/>
    </source>
</evidence>
<dbReference type="CDD" id="cd04301">
    <property type="entry name" value="NAT_SF"/>
    <property type="match status" value="1"/>
</dbReference>
<accession>A0ABV5LMR0</accession>
<dbReference type="InterPro" id="IPR016181">
    <property type="entry name" value="Acyl_CoA_acyltransferase"/>
</dbReference>
<dbReference type="SUPFAM" id="SSF55729">
    <property type="entry name" value="Acyl-CoA N-acyltransferases (Nat)"/>
    <property type="match status" value="1"/>
</dbReference>
<dbReference type="GO" id="GO:0016746">
    <property type="term" value="F:acyltransferase activity"/>
    <property type="evidence" value="ECO:0007669"/>
    <property type="project" value="UniProtKB-KW"/>
</dbReference>
<keyword evidence="2 4" id="KW-0012">Acyltransferase</keyword>
<evidence type="ECO:0000313" key="5">
    <source>
        <dbReference type="Proteomes" id="UP001589748"/>
    </source>
</evidence>
<feature type="domain" description="N-acetyltransferase" evidence="3">
    <location>
        <begin position="5"/>
        <end position="179"/>
    </location>
</feature>
<evidence type="ECO:0000256" key="1">
    <source>
        <dbReference type="ARBA" id="ARBA00022679"/>
    </source>
</evidence>
<protein>
    <submittedName>
        <fullName evidence="4">GNAT family N-acetyltransferase</fullName>
        <ecNumber evidence="4">2.3.-.-</ecNumber>
    </submittedName>
</protein>
<comment type="caution">
    <text evidence="4">The sequence shown here is derived from an EMBL/GenBank/DDBJ whole genome shotgun (WGS) entry which is preliminary data.</text>
</comment>
<organism evidence="4 5">
    <name type="scientific">Kineococcus gynurae</name>
    <dbReference type="NCBI Taxonomy" id="452979"/>
    <lineage>
        <taxon>Bacteria</taxon>
        <taxon>Bacillati</taxon>
        <taxon>Actinomycetota</taxon>
        <taxon>Actinomycetes</taxon>
        <taxon>Kineosporiales</taxon>
        <taxon>Kineosporiaceae</taxon>
        <taxon>Kineococcus</taxon>
    </lineage>
</organism>
<dbReference type="InterPro" id="IPR050832">
    <property type="entry name" value="Bact_Acetyltransf"/>
</dbReference>
<gene>
    <name evidence="4" type="ORF">ACFFVI_00195</name>
</gene>
<dbReference type="Pfam" id="PF00583">
    <property type="entry name" value="Acetyltransf_1"/>
    <property type="match status" value="1"/>
</dbReference>
<dbReference type="EMBL" id="JBHMDM010000001">
    <property type="protein sequence ID" value="MFB9375379.1"/>
    <property type="molecule type" value="Genomic_DNA"/>
</dbReference>
<dbReference type="InterPro" id="IPR000182">
    <property type="entry name" value="GNAT_dom"/>
</dbReference>
<sequence length="193" mass="20600">MSADVRLRRAVPDDVAAVVALVESAYRGEGSRAGWTTEADLLDGQRTDGEGIAAVLADPEASLLVAELGDGADGELVGCCEVRLNGWSGLGGREGPGAGAYFGTFAVRPGLQGAGIGSRLLAEAEAEAVRRWGSPALVMTTLRQRADLLAWYRRVGFVETGETRPFPYGDERYGRPRRPDLEFVVLRRPVARA</sequence>
<dbReference type="Gene3D" id="3.40.630.30">
    <property type="match status" value="1"/>
</dbReference>
<dbReference type="EC" id="2.3.-.-" evidence="4"/>
<proteinExistence type="predicted"/>
<dbReference type="PANTHER" id="PTHR43877">
    <property type="entry name" value="AMINOALKYLPHOSPHONATE N-ACETYLTRANSFERASE-RELATED-RELATED"/>
    <property type="match status" value="1"/>
</dbReference>
<evidence type="ECO:0000313" key="4">
    <source>
        <dbReference type="EMBL" id="MFB9375379.1"/>
    </source>
</evidence>
<dbReference type="PROSITE" id="PS51186">
    <property type="entry name" value="GNAT"/>
    <property type="match status" value="1"/>
</dbReference>
<dbReference type="RefSeq" id="WP_380136409.1">
    <property type="nucleotide sequence ID" value="NZ_JBHLUI010000006.1"/>
</dbReference>
<dbReference type="PANTHER" id="PTHR43877:SF2">
    <property type="entry name" value="AMINOALKYLPHOSPHONATE N-ACETYLTRANSFERASE-RELATED"/>
    <property type="match status" value="1"/>
</dbReference>
<dbReference type="Proteomes" id="UP001589748">
    <property type="component" value="Unassembled WGS sequence"/>
</dbReference>
<keyword evidence="5" id="KW-1185">Reference proteome</keyword>
<keyword evidence="1 4" id="KW-0808">Transferase</keyword>
<evidence type="ECO:0000259" key="3">
    <source>
        <dbReference type="PROSITE" id="PS51186"/>
    </source>
</evidence>
<name>A0ABV5LMR0_9ACTN</name>